<evidence type="ECO:0000313" key="3">
    <source>
        <dbReference type="Proteomes" id="UP000198984"/>
    </source>
</evidence>
<gene>
    <name evidence="2" type="ORF">SAMN04488505_107239</name>
</gene>
<protein>
    <recommendedName>
        <fullName evidence="4">WD40-like Beta Propeller Repeat</fullName>
    </recommendedName>
</protein>
<evidence type="ECO:0008006" key="4">
    <source>
        <dbReference type="Google" id="ProtNLM"/>
    </source>
</evidence>
<dbReference type="STRING" id="573321.SAMN04488505_107239"/>
<feature type="chain" id="PRO_5011720588" description="WD40-like Beta Propeller Repeat" evidence="1">
    <location>
        <begin position="19"/>
        <end position="286"/>
    </location>
</feature>
<dbReference type="AlphaFoldDB" id="A0A1H8CVS3"/>
<evidence type="ECO:0000256" key="1">
    <source>
        <dbReference type="SAM" id="SignalP"/>
    </source>
</evidence>
<accession>A0A1H8CVS3</accession>
<keyword evidence="3" id="KW-1185">Reference proteome</keyword>
<feature type="signal peptide" evidence="1">
    <location>
        <begin position="1"/>
        <end position="18"/>
    </location>
</feature>
<proteinExistence type="predicted"/>
<name>A0A1H8CVS3_9BACT</name>
<organism evidence="2 3">
    <name type="scientific">Chitinophaga rupis</name>
    <dbReference type="NCBI Taxonomy" id="573321"/>
    <lineage>
        <taxon>Bacteria</taxon>
        <taxon>Pseudomonadati</taxon>
        <taxon>Bacteroidota</taxon>
        <taxon>Chitinophagia</taxon>
        <taxon>Chitinophagales</taxon>
        <taxon>Chitinophagaceae</taxon>
        <taxon>Chitinophaga</taxon>
    </lineage>
</organism>
<dbReference type="Proteomes" id="UP000198984">
    <property type="component" value="Unassembled WGS sequence"/>
</dbReference>
<sequence length="286" mass="32802">MIAVLLLLITNLVCRAQADFWTSAHAYLGQTPPGDTPKIFAPTLLPDTGIAMDRVAWSADGKEFYYCNALKWFSTGTNKIKYFRYTDHQWKGPFVLTDQFYAPTFSLDDNTLYLQSGRGQVWQSRRKGQGWSKPELYLKKNYGLYDFMPVQSGAFYVGSNGKQGSMQDWSTYDFCKFTMTAKDTTIQSLGAPLNTPGFDGDFFIARDESFIIISAKETKDFECELYISRRKNDGTWTTPESMGPLINNGTAHRWGQYVTPDNKYLFYTQGTSEKDCHIYWVRFHKP</sequence>
<reference evidence="2 3" key="1">
    <citation type="submission" date="2016-10" db="EMBL/GenBank/DDBJ databases">
        <authorList>
            <person name="de Groot N.N."/>
        </authorList>
    </citation>
    <scope>NUCLEOTIDE SEQUENCE [LARGE SCALE GENOMIC DNA]</scope>
    <source>
        <strain evidence="2 3">DSM 21039</strain>
    </source>
</reference>
<dbReference type="EMBL" id="FOBB01000007">
    <property type="protein sequence ID" value="SEM99135.1"/>
    <property type="molecule type" value="Genomic_DNA"/>
</dbReference>
<keyword evidence="1" id="KW-0732">Signal</keyword>
<dbReference type="SUPFAM" id="SSF82171">
    <property type="entry name" value="DPP6 N-terminal domain-like"/>
    <property type="match status" value="1"/>
</dbReference>
<evidence type="ECO:0000313" key="2">
    <source>
        <dbReference type="EMBL" id="SEM99135.1"/>
    </source>
</evidence>